<organism evidence="1 2">
    <name type="scientific">Planococcus shixiaomingii</name>
    <dbReference type="NCBI Taxonomy" id="3058393"/>
    <lineage>
        <taxon>Bacteria</taxon>
        <taxon>Bacillati</taxon>
        <taxon>Bacillota</taxon>
        <taxon>Bacilli</taxon>
        <taxon>Bacillales</taxon>
        <taxon>Caryophanaceae</taxon>
        <taxon>Planococcus</taxon>
    </lineage>
</organism>
<evidence type="ECO:0000313" key="1">
    <source>
        <dbReference type="EMBL" id="MDN7242210.1"/>
    </source>
</evidence>
<protein>
    <submittedName>
        <fullName evidence="1">Uncharacterized protein</fullName>
    </submittedName>
</protein>
<comment type="caution">
    <text evidence="1">The sequence shown here is derived from an EMBL/GenBank/DDBJ whole genome shotgun (WGS) entry which is preliminary data.</text>
</comment>
<proteinExistence type="predicted"/>
<gene>
    <name evidence="1" type="ORF">QWY14_10390</name>
</gene>
<reference evidence="1 2" key="1">
    <citation type="submission" date="2023-06" db="EMBL/GenBank/DDBJ databases">
        <title>Novel species in genus Planococcus.</title>
        <authorList>
            <person name="Ning S."/>
        </authorList>
    </citation>
    <scope>NUCLEOTIDE SEQUENCE [LARGE SCALE GENOMIC DNA]</scope>
    <source>
        <strain evidence="1 2">N028</strain>
    </source>
</reference>
<keyword evidence="2" id="KW-1185">Reference proteome</keyword>
<dbReference type="RefSeq" id="WP_301723719.1">
    <property type="nucleotide sequence ID" value="NZ_JAUJWV010000001.1"/>
</dbReference>
<name>A0ABT8N3R4_9BACL</name>
<accession>A0ABT8N3R4</accession>
<sequence>MNKDYWILMNDKWKQPLSAFTKKKKNLVKEKDLTNKKKTKTTLEK</sequence>
<evidence type="ECO:0000313" key="2">
    <source>
        <dbReference type="Proteomes" id="UP001172055"/>
    </source>
</evidence>
<dbReference type="EMBL" id="JAUJWV010000001">
    <property type="protein sequence ID" value="MDN7242210.1"/>
    <property type="molecule type" value="Genomic_DNA"/>
</dbReference>
<dbReference type="Proteomes" id="UP001172055">
    <property type="component" value="Unassembled WGS sequence"/>
</dbReference>